<gene>
    <name evidence="3" type="ORF">K239x_04020</name>
</gene>
<dbReference type="SUPFAM" id="SSF52047">
    <property type="entry name" value="RNI-like"/>
    <property type="match status" value="1"/>
</dbReference>
<evidence type="ECO:0008006" key="5">
    <source>
        <dbReference type="Google" id="ProtNLM"/>
    </source>
</evidence>
<feature type="compositionally biased region" description="Polar residues" evidence="1">
    <location>
        <begin position="327"/>
        <end position="341"/>
    </location>
</feature>
<organism evidence="3 4">
    <name type="scientific">Stieleria marina</name>
    <dbReference type="NCBI Taxonomy" id="1930275"/>
    <lineage>
        <taxon>Bacteria</taxon>
        <taxon>Pseudomonadati</taxon>
        <taxon>Planctomycetota</taxon>
        <taxon>Planctomycetia</taxon>
        <taxon>Pirellulales</taxon>
        <taxon>Pirellulaceae</taxon>
        <taxon>Stieleria</taxon>
    </lineage>
</organism>
<protein>
    <recommendedName>
        <fullName evidence="5">Leucine Rich repeats (2 copies)</fullName>
    </recommendedName>
</protein>
<dbReference type="Gene3D" id="3.80.10.10">
    <property type="entry name" value="Ribonuclease Inhibitor"/>
    <property type="match status" value="1"/>
</dbReference>
<keyword evidence="2" id="KW-1133">Transmembrane helix</keyword>
<keyword evidence="4" id="KW-1185">Reference proteome</keyword>
<dbReference type="PANTHER" id="PTHR12904:SF23">
    <property type="entry name" value="PROTEIN ZER-1 HOMOLOG"/>
    <property type="match status" value="1"/>
</dbReference>
<evidence type="ECO:0000313" key="3">
    <source>
        <dbReference type="EMBL" id="QDT08463.1"/>
    </source>
</evidence>
<feature type="region of interest" description="Disordered" evidence="1">
    <location>
        <begin position="307"/>
        <end position="341"/>
    </location>
</feature>
<name>A0A517NMZ1_9BACT</name>
<dbReference type="InterPro" id="IPR032675">
    <property type="entry name" value="LRR_dom_sf"/>
</dbReference>
<feature type="transmembrane region" description="Helical" evidence="2">
    <location>
        <begin position="53"/>
        <end position="74"/>
    </location>
</feature>
<dbReference type="RefSeq" id="WP_145416004.1">
    <property type="nucleotide sequence ID" value="NZ_CP036526.1"/>
</dbReference>
<sequence length="362" mass="40779">MSDEPAKHSELPATSADGLAERLASLESQIGRLTDFLTQQAESRIRRRRKLSLRLLLIAMVVFAGVFAWFSAVYRQSRQQSRAVDHLVAQGAFVMYEPRENMLVSLLPGEVKSPPSVLANSLGADFFRAVTNVSTNNRRFQSTTDKQKLIESIARIEQLERLRLSNVTLRTNDLTPLSSLRNLQSLDLTRASLDRGSLPWLSDSQMRWFCAAHTYLGDQVLKDLSRCPELQHLNIERTTVTENGLQHVYLMKQLRYLNIKRCSVSYAAAKKLSDAMPNCVIDWEPLIFTSDGKVNNPAIRQRRVRFGNTAPADPRASRRAIPPADSTPRSVQNPFATSNGLSAPTIQVRNRSYRSGYMLDAF</sequence>
<dbReference type="AlphaFoldDB" id="A0A517NMZ1"/>
<evidence type="ECO:0000313" key="4">
    <source>
        <dbReference type="Proteomes" id="UP000319817"/>
    </source>
</evidence>
<keyword evidence="2" id="KW-0812">Transmembrane</keyword>
<dbReference type="OrthoDB" id="272105at2"/>
<dbReference type="InterPro" id="IPR051341">
    <property type="entry name" value="Zyg-11_UBL_adapter"/>
</dbReference>
<evidence type="ECO:0000256" key="2">
    <source>
        <dbReference type="SAM" id="Phobius"/>
    </source>
</evidence>
<evidence type="ECO:0000256" key="1">
    <source>
        <dbReference type="SAM" id="MobiDB-lite"/>
    </source>
</evidence>
<reference evidence="3 4" key="1">
    <citation type="submission" date="2019-02" db="EMBL/GenBank/DDBJ databases">
        <title>Deep-cultivation of Planctomycetes and their phenomic and genomic characterization uncovers novel biology.</title>
        <authorList>
            <person name="Wiegand S."/>
            <person name="Jogler M."/>
            <person name="Boedeker C."/>
            <person name="Pinto D."/>
            <person name="Vollmers J."/>
            <person name="Rivas-Marin E."/>
            <person name="Kohn T."/>
            <person name="Peeters S.H."/>
            <person name="Heuer A."/>
            <person name="Rast P."/>
            <person name="Oberbeckmann S."/>
            <person name="Bunk B."/>
            <person name="Jeske O."/>
            <person name="Meyerdierks A."/>
            <person name="Storesund J.E."/>
            <person name="Kallscheuer N."/>
            <person name="Luecker S."/>
            <person name="Lage O.M."/>
            <person name="Pohl T."/>
            <person name="Merkel B.J."/>
            <person name="Hornburger P."/>
            <person name="Mueller R.-W."/>
            <person name="Bruemmer F."/>
            <person name="Labrenz M."/>
            <person name="Spormann A.M."/>
            <person name="Op den Camp H."/>
            <person name="Overmann J."/>
            <person name="Amann R."/>
            <person name="Jetten M.S.M."/>
            <person name="Mascher T."/>
            <person name="Medema M.H."/>
            <person name="Devos D.P."/>
            <person name="Kaster A.-K."/>
            <person name="Ovreas L."/>
            <person name="Rohde M."/>
            <person name="Galperin M.Y."/>
            <person name="Jogler C."/>
        </authorList>
    </citation>
    <scope>NUCLEOTIDE SEQUENCE [LARGE SCALE GENOMIC DNA]</scope>
    <source>
        <strain evidence="3 4">K23_9</strain>
    </source>
</reference>
<keyword evidence="2" id="KW-0472">Membrane</keyword>
<dbReference type="PANTHER" id="PTHR12904">
    <property type="match status" value="1"/>
</dbReference>
<dbReference type="EMBL" id="CP036526">
    <property type="protein sequence ID" value="QDT08463.1"/>
    <property type="molecule type" value="Genomic_DNA"/>
</dbReference>
<accession>A0A517NMZ1</accession>
<dbReference type="Proteomes" id="UP000319817">
    <property type="component" value="Chromosome"/>
</dbReference>
<proteinExistence type="predicted"/>